<accession>A0ABR0BFF7</accession>
<proteinExistence type="predicted"/>
<keyword evidence="2" id="KW-1185">Reference proteome</keyword>
<dbReference type="Proteomes" id="UP001287286">
    <property type="component" value="Unassembled WGS sequence"/>
</dbReference>
<evidence type="ECO:0000313" key="2">
    <source>
        <dbReference type="Proteomes" id="UP001287286"/>
    </source>
</evidence>
<reference evidence="1 2" key="1">
    <citation type="journal article" date="2024" name="Microbiol. Resour. Announc.">
        <title>Genome annotations for the ascomycete fungi Trichoderma harzianum, Trichoderma aggressivum, and Purpureocillium lilacinum.</title>
        <authorList>
            <person name="Beijen E.P.W."/>
            <person name="Ohm R.A."/>
        </authorList>
    </citation>
    <scope>NUCLEOTIDE SEQUENCE [LARGE SCALE GENOMIC DNA]</scope>
    <source>
        <strain evidence="1 2">CBS 150709</strain>
    </source>
</reference>
<gene>
    <name evidence="1" type="ORF">Purlil1_12965</name>
</gene>
<evidence type="ECO:0000313" key="1">
    <source>
        <dbReference type="EMBL" id="KAK4074425.1"/>
    </source>
</evidence>
<sequence length="199" mass="23018">MHRSLLKSTPQGKAQYRTWGFTIYRTAYSSSSEEQWLSLKEKIYRHIRRDIESLKEKNDALVGLILGLLRLDFRSDAAPLDNAGMDQLRQEYKEATGGVPMNADEPNYRVFLVVDEESMASIMDKEPWIKCVQVDYDAAQYVPKNRRVGGQRYYGWMKMNASSVFGLWEQLTDRDLYEIAPPTIGGFHLVVWDPDGWLV</sequence>
<comment type="caution">
    <text evidence="1">The sequence shown here is derived from an EMBL/GenBank/DDBJ whole genome shotgun (WGS) entry which is preliminary data.</text>
</comment>
<organism evidence="1 2">
    <name type="scientific">Purpureocillium lilacinum</name>
    <name type="common">Paecilomyces lilacinus</name>
    <dbReference type="NCBI Taxonomy" id="33203"/>
    <lineage>
        <taxon>Eukaryota</taxon>
        <taxon>Fungi</taxon>
        <taxon>Dikarya</taxon>
        <taxon>Ascomycota</taxon>
        <taxon>Pezizomycotina</taxon>
        <taxon>Sordariomycetes</taxon>
        <taxon>Hypocreomycetidae</taxon>
        <taxon>Hypocreales</taxon>
        <taxon>Ophiocordycipitaceae</taxon>
        <taxon>Purpureocillium</taxon>
    </lineage>
</organism>
<protein>
    <submittedName>
        <fullName evidence="1">Uncharacterized protein</fullName>
    </submittedName>
</protein>
<name>A0ABR0BFF7_PURLI</name>
<dbReference type="EMBL" id="JAWRVI010000151">
    <property type="protein sequence ID" value="KAK4074425.1"/>
    <property type="molecule type" value="Genomic_DNA"/>
</dbReference>